<organism evidence="2 3">
    <name type="scientific">Sphagnum jensenii</name>
    <dbReference type="NCBI Taxonomy" id="128206"/>
    <lineage>
        <taxon>Eukaryota</taxon>
        <taxon>Viridiplantae</taxon>
        <taxon>Streptophyta</taxon>
        <taxon>Embryophyta</taxon>
        <taxon>Bryophyta</taxon>
        <taxon>Sphagnophytina</taxon>
        <taxon>Sphagnopsida</taxon>
        <taxon>Sphagnales</taxon>
        <taxon>Sphagnaceae</taxon>
        <taxon>Sphagnum</taxon>
    </lineage>
</organism>
<accession>A0ABP1AG74</accession>
<dbReference type="Proteomes" id="UP001497522">
    <property type="component" value="Chromosome 12"/>
</dbReference>
<keyword evidence="3" id="KW-1185">Reference proteome</keyword>
<name>A0ABP1AG74_9BRYO</name>
<feature type="region of interest" description="Disordered" evidence="1">
    <location>
        <begin position="1"/>
        <end position="31"/>
    </location>
</feature>
<proteinExistence type="predicted"/>
<sequence>MPVEVVPGGAVPSPEATGEGTAVNRENSVRTPLNGGWDVDFGKLSLGDPIMTRQTDTMVSDSDTDTTDDCEGGHQLVEPIDDEPEFGNTGLENMVLVEGP</sequence>
<evidence type="ECO:0000256" key="1">
    <source>
        <dbReference type="SAM" id="MobiDB-lite"/>
    </source>
</evidence>
<reference evidence="2" key="1">
    <citation type="submission" date="2024-03" db="EMBL/GenBank/DDBJ databases">
        <authorList>
            <consortium name="ELIXIR-Norway"/>
            <consortium name="Elixir Norway"/>
        </authorList>
    </citation>
    <scope>NUCLEOTIDE SEQUENCE</scope>
</reference>
<evidence type="ECO:0000313" key="2">
    <source>
        <dbReference type="EMBL" id="CAK9861539.1"/>
    </source>
</evidence>
<evidence type="ECO:0000313" key="3">
    <source>
        <dbReference type="Proteomes" id="UP001497522"/>
    </source>
</evidence>
<gene>
    <name evidence="2" type="ORF">CSSPJE1EN2_LOCUS4534</name>
</gene>
<protein>
    <submittedName>
        <fullName evidence="2">Uncharacterized protein</fullName>
    </submittedName>
</protein>
<dbReference type="EMBL" id="OZ023713">
    <property type="protein sequence ID" value="CAK9861539.1"/>
    <property type="molecule type" value="Genomic_DNA"/>
</dbReference>